<evidence type="ECO:0008006" key="3">
    <source>
        <dbReference type="Google" id="ProtNLM"/>
    </source>
</evidence>
<proteinExistence type="predicted"/>
<evidence type="ECO:0000313" key="1">
    <source>
        <dbReference type="EMBL" id="TRW27239.1"/>
    </source>
</evidence>
<dbReference type="Proteomes" id="UP000320643">
    <property type="component" value="Unassembled WGS sequence"/>
</dbReference>
<gene>
    <name evidence="1" type="ORF">FMM05_00965</name>
</gene>
<dbReference type="PANTHER" id="PTHR41339:SF1">
    <property type="entry name" value="SECRETED PROTEIN"/>
    <property type="match status" value="1"/>
</dbReference>
<keyword evidence="2" id="KW-1185">Reference proteome</keyword>
<dbReference type="PROSITE" id="PS51257">
    <property type="entry name" value="PROKAR_LIPOPROTEIN"/>
    <property type="match status" value="1"/>
</dbReference>
<organism evidence="1 2">
    <name type="scientific">Flavobacterium zepuense</name>
    <dbReference type="NCBI Taxonomy" id="2593302"/>
    <lineage>
        <taxon>Bacteria</taxon>
        <taxon>Pseudomonadati</taxon>
        <taxon>Bacteroidota</taxon>
        <taxon>Flavobacteriia</taxon>
        <taxon>Flavobacteriales</taxon>
        <taxon>Flavobacteriaceae</taxon>
        <taxon>Flavobacterium</taxon>
    </lineage>
</organism>
<dbReference type="OrthoDB" id="1521716at2"/>
<dbReference type="EMBL" id="VJVZ01000001">
    <property type="protein sequence ID" value="TRW27239.1"/>
    <property type="molecule type" value="Genomic_DNA"/>
</dbReference>
<dbReference type="PANTHER" id="PTHR41339">
    <property type="entry name" value="LIPL48"/>
    <property type="match status" value="1"/>
</dbReference>
<dbReference type="RefSeq" id="WP_143371465.1">
    <property type="nucleotide sequence ID" value="NZ_VJVZ01000001.1"/>
</dbReference>
<reference evidence="1 2" key="1">
    <citation type="submission" date="2019-07" db="EMBL/GenBank/DDBJ databases">
        <title>Flavobacterium sp. nov., isolated from glacier ice.</title>
        <authorList>
            <person name="Liu Q."/>
            <person name="Xin Y.-H."/>
        </authorList>
    </citation>
    <scope>NUCLEOTIDE SEQUENCE [LARGE SCALE GENOMIC DNA]</scope>
    <source>
        <strain evidence="1 2">ZT4R6</strain>
    </source>
</reference>
<dbReference type="AlphaFoldDB" id="A0A552V9X5"/>
<sequence length="449" mass="46785">MKKLFMFAMSALLLVSCDKDETAADSSFEMEASVADYAAASLLPKTTVSGAITTNTTWDNDHVWVLSGIVRVTAGTLTIEPGTFIIADASVSGTTGVLVVSKGGTINAVGLNPDGSCNPIVFTSSKLLDNNAATTAVTGDFGGVVILGEAPVNTGTTTNRIEGLNTDTPAADFEYGGNIPADNSGTLRYVRIEFAGRVIGDPELGNEINGLTLGGVGSGTTINHIQVTYGRDDAFEFFGGTVNASHLVAFGQDDDAFDFDLGYTGTINKAIAIANRNSTHSLSGGNPDSNGIELDNNAGGTSTSIITRPVITDLSILGYKAIPTVTAQKLENAIHVRRLGQINLTNASVSGYETGIRFDSPSLRSDSFLGNMRVHAFTTIILPVGSSLGTGGAAPSTLASANTWGTGSYQPFYNEASFSLAAGTTGAFANEPNWTDCWTKWNGFTTIYE</sequence>
<accession>A0A552V9X5</accession>
<evidence type="ECO:0000313" key="2">
    <source>
        <dbReference type="Proteomes" id="UP000320643"/>
    </source>
</evidence>
<protein>
    <recommendedName>
        <fullName evidence="3">Lipoprotein</fullName>
    </recommendedName>
</protein>
<comment type="caution">
    <text evidence="1">The sequence shown here is derived from an EMBL/GenBank/DDBJ whole genome shotgun (WGS) entry which is preliminary data.</text>
</comment>
<name>A0A552V9X5_9FLAO</name>